<dbReference type="PIRSF" id="PIRSF006677">
    <property type="entry name" value="UCP006677"/>
    <property type="match status" value="1"/>
</dbReference>
<dbReference type="GO" id="GO:0006099">
    <property type="term" value="P:tricarboxylic acid cycle"/>
    <property type="evidence" value="ECO:0007669"/>
    <property type="project" value="InterPro"/>
</dbReference>
<dbReference type="GO" id="GO:0015977">
    <property type="term" value="P:carbon fixation"/>
    <property type="evidence" value="ECO:0007669"/>
    <property type="project" value="UniProtKB-UniRule"/>
</dbReference>
<evidence type="ECO:0000256" key="4">
    <source>
        <dbReference type="HAMAP-Rule" id="MF_01904"/>
    </source>
</evidence>
<comment type="similarity">
    <text evidence="4">Belongs to the PEPCase type 2 family.</text>
</comment>
<comment type="catalytic activity">
    <reaction evidence="4">
        <text>oxaloacetate + phosphate = phosphoenolpyruvate + hydrogencarbonate</text>
        <dbReference type="Rhea" id="RHEA:28370"/>
        <dbReference type="ChEBI" id="CHEBI:16452"/>
        <dbReference type="ChEBI" id="CHEBI:17544"/>
        <dbReference type="ChEBI" id="CHEBI:43474"/>
        <dbReference type="ChEBI" id="CHEBI:58702"/>
        <dbReference type="EC" id="4.1.1.31"/>
    </reaction>
</comment>
<evidence type="ECO:0000313" key="8">
    <source>
        <dbReference type="Proteomes" id="UP000426328"/>
    </source>
</evidence>
<reference evidence="7 8" key="2">
    <citation type="submission" date="2019-10" db="EMBL/GenBank/DDBJ databases">
        <title>Genome Sequences from Six Type Strain Members of the Archaeal Family Sulfolobaceae: Acidianus ambivalens, Acidianus infernus, Metallosphaera prunae, Stygiolobus azoricus, Sulfolobus metallicus, and Sulfurisphaera ohwakuensis.</title>
        <authorList>
            <person name="Counts J.A."/>
            <person name="Kelly R.M."/>
        </authorList>
    </citation>
    <scope>NUCLEOTIDE SEQUENCE [LARGE SCALE GENOMIC DNA]</scope>
    <source>
        <strain evidence="7 8">LEI 10</strain>
    </source>
</reference>
<evidence type="ECO:0000313" key="6">
    <source>
        <dbReference type="EMBL" id="MQL55742.1"/>
    </source>
</evidence>
<dbReference type="EC" id="4.1.1.31" evidence="4 5"/>
<comment type="function">
    <text evidence="4">Catalyzes the irreversible beta-carboxylation of phosphoenolpyruvate (PEP) to form oxaloacetate (OAA), a four-carbon dicarboxylic acid source for the tricarboxylic acid cycle.</text>
</comment>
<keyword evidence="1 4" id="KW-0460">Magnesium</keyword>
<evidence type="ECO:0000256" key="3">
    <source>
        <dbReference type="ARBA" id="ARBA00023300"/>
    </source>
</evidence>
<dbReference type="RefSeq" id="WP_152941843.1">
    <property type="nucleotide sequence ID" value="NZ_CP045482.1"/>
</dbReference>
<dbReference type="InterPro" id="IPR007566">
    <property type="entry name" value="PEP_COase_arc-type"/>
</dbReference>
<comment type="subunit">
    <text evidence="4">Homotetramer.</text>
</comment>
<dbReference type="InterPro" id="IPR015813">
    <property type="entry name" value="Pyrv/PenolPyrv_kinase-like_dom"/>
</dbReference>
<keyword evidence="7" id="KW-0670">Pyruvate</keyword>
<dbReference type="AlphaFoldDB" id="A0A650CVG5"/>
<accession>A0A650CVG5</accession>
<keyword evidence="2 4" id="KW-0456">Lyase</keyword>
<dbReference type="GeneID" id="42779376"/>
<dbReference type="Proteomes" id="UP000426328">
    <property type="component" value="Chromosome"/>
</dbReference>
<dbReference type="SUPFAM" id="SSF51621">
    <property type="entry name" value="Phosphoenolpyruvate/pyruvate domain"/>
    <property type="match status" value="1"/>
</dbReference>
<evidence type="ECO:0000313" key="7">
    <source>
        <dbReference type="EMBL" id="QGR21685.1"/>
    </source>
</evidence>
<name>A0A650CVG5_ACIAM</name>
<comment type="cofactor">
    <cofactor evidence="4">
        <name>Mg(2+)</name>
        <dbReference type="ChEBI" id="CHEBI:18420"/>
    </cofactor>
</comment>
<proteinExistence type="inferred from homology"/>
<evidence type="ECO:0000256" key="2">
    <source>
        <dbReference type="ARBA" id="ARBA00023239"/>
    </source>
</evidence>
<evidence type="ECO:0000313" key="9">
    <source>
        <dbReference type="Proteomes" id="UP000474054"/>
    </source>
</evidence>
<dbReference type="EMBL" id="WHYS01000002">
    <property type="protein sequence ID" value="MQL55742.1"/>
    <property type="molecule type" value="Genomic_DNA"/>
</dbReference>
<dbReference type="GO" id="GO:0008964">
    <property type="term" value="F:phosphoenolpyruvate carboxylase activity"/>
    <property type="evidence" value="ECO:0007669"/>
    <property type="project" value="UniProtKB-UniRule"/>
</dbReference>
<dbReference type="Pfam" id="PF14010">
    <property type="entry name" value="PEPcase_2"/>
    <property type="match status" value="1"/>
</dbReference>
<dbReference type="GO" id="GO:0000287">
    <property type="term" value="F:magnesium ion binding"/>
    <property type="evidence" value="ECO:0007669"/>
    <property type="project" value="UniProtKB-UniRule"/>
</dbReference>
<organism evidence="7 8">
    <name type="scientific">Acidianus ambivalens</name>
    <name type="common">Desulfurolobus ambivalens</name>
    <dbReference type="NCBI Taxonomy" id="2283"/>
    <lineage>
        <taxon>Archaea</taxon>
        <taxon>Thermoproteota</taxon>
        <taxon>Thermoprotei</taxon>
        <taxon>Sulfolobales</taxon>
        <taxon>Sulfolobaceae</taxon>
        <taxon>Acidianus</taxon>
    </lineage>
</organism>
<evidence type="ECO:0000256" key="5">
    <source>
        <dbReference type="NCBIfam" id="TIGR02751"/>
    </source>
</evidence>
<keyword evidence="8" id="KW-1185">Reference proteome</keyword>
<dbReference type="HAMAP" id="MF_01904">
    <property type="entry name" value="PEPcase_type2"/>
    <property type="match status" value="1"/>
</dbReference>
<evidence type="ECO:0000256" key="1">
    <source>
        <dbReference type="ARBA" id="ARBA00022842"/>
    </source>
</evidence>
<reference evidence="6 9" key="1">
    <citation type="submission" date="2019-10" db="EMBL/GenBank/DDBJ databases">
        <title>Comparative genomics of sulfur disproportionating microorganisms.</title>
        <authorList>
            <person name="Ward L.M."/>
            <person name="Bertran E."/>
            <person name="Johnston D."/>
        </authorList>
    </citation>
    <scope>NUCLEOTIDE SEQUENCE [LARGE SCALE GENOMIC DNA]</scope>
    <source>
        <strain evidence="6 9">DSM 3772</strain>
    </source>
</reference>
<gene>
    <name evidence="4" type="primary">ppcA</name>
    <name evidence="7" type="ORF">D1866_06520</name>
    <name evidence="6" type="ORF">GFB69_08305</name>
</gene>
<dbReference type="Proteomes" id="UP000474054">
    <property type="component" value="Unassembled WGS sequence"/>
</dbReference>
<sequence>MRKIPKTMSTQHPDNARVPEWAKSEVIEGDDEVIEAYYSYMNLGIHEVMWDAEGKDVDTHVVRKLLSSYAEYFKENIIGQDVFLTYRLPNPRIEGAERKVFAETMESIPVAYDLAEKFYGKKVIPVFEVILPFTTDYQELVSVAKYYEKAVAGEEDIELFEGIHVRDLVGEIYPKRVEVIPLIEDKDSLLRIREIVGGYYKVIKPSYMRVFIARSDPAMNYGMLTAVLLAKFALSTLYKMKNELGIEIFPIIGVGSLPFRGHLNPKNYENALKEYKGVYTFTIQSAFKYDYDEKEVKEAVQKINENKVEEPRVFGEHEEGLLKKIVENYVSSYQPIIEALAPAINFIALNLPRRRARKLHISLFGYARSTGKVTLPRAISFVGAMYTLGIPPEIIGLSSLSNLSEEEWDFLKENYIMFNHDLNESGKYVNLDALEYLKEIWNIDDEVINKIKEDIKFAESIGIKIGGNDYESKKHVLLSSLALLACKEKKYDEMKEYIKEMALIRKSLG</sequence>
<dbReference type="GO" id="GO:0006107">
    <property type="term" value="P:oxaloacetate metabolic process"/>
    <property type="evidence" value="ECO:0007669"/>
    <property type="project" value="UniProtKB-UniRule"/>
</dbReference>
<dbReference type="KEGG" id="aamb:D1866_06520"/>
<protein>
    <recommendedName>
        <fullName evidence="4 5">Phosphoenolpyruvate carboxylase</fullName>
        <shortName evidence="4">PEPC</shortName>
        <shortName evidence="4">PEPCase</shortName>
        <ecNumber evidence="4 5">4.1.1.31</ecNumber>
    </recommendedName>
</protein>
<dbReference type="EMBL" id="CP045482">
    <property type="protein sequence ID" value="QGR21685.1"/>
    <property type="molecule type" value="Genomic_DNA"/>
</dbReference>
<dbReference type="NCBIfam" id="TIGR02751">
    <property type="entry name" value="PEPCase_arch"/>
    <property type="match status" value="1"/>
</dbReference>
<keyword evidence="3 4" id="KW-0120">Carbon dioxide fixation</keyword>